<dbReference type="GO" id="GO:0051539">
    <property type="term" value="F:4 iron, 4 sulfur cluster binding"/>
    <property type="evidence" value="ECO:0007669"/>
    <property type="project" value="UniProtKB-KW"/>
</dbReference>
<comment type="caution">
    <text evidence="11">The sequence shown here is derived from an EMBL/GenBank/DDBJ whole genome shotgun (WGS) entry which is preliminary data.</text>
</comment>
<name>A0A1U7JLH0_9HYPH</name>
<dbReference type="Proteomes" id="UP000185783">
    <property type="component" value="Unassembled WGS sequence"/>
</dbReference>
<evidence type="ECO:0000256" key="6">
    <source>
        <dbReference type="ARBA" id="ARBA00023002"/>
    </source>
</evidence>
<proteinExistence type="inferred from homology"/>
<dbReference type="InterPro" id="IPR023912">
    <property type="entry name" value="YjjW_bact"/>
</dbReference>
<gene>
    <name evidence="11" type="ORF">A3843_02500</name>
</gene>
<dbReference type="InterPro" id="IPR040074">
    <property type="entry name" value="BssD/PflA/YjjW"/>
</dbReference>
<dbReference type="AlphaFoldDB" id="A0A1U7JLH0"/>
<evidence type="ECO:0000259" key="9">
    <source>
        <dbReference type="PROSITE" id="PS51379"/>
    </source>
</evidence>
<evidence type="ECO:0000313" key="12">
    <source>
        <dbReference type="Proteomes" id="UP000185783"/>
    </source>
</evidence>
<dbReference type="SFLD" id="SFLDS00029">
    <property type="entry name" value="Radical_SAM"/>
    <property type="match status" value="1"/>
</dbReference>
<dbReference type="NCBIfam" id="TIGR04041">
    <property type="entry name" value="activase_YjjW"/>
    <property type="match status" value="1"/>
</dbReference>
<dbReference type="Gene3D" id="3.20.20.70">
    <property type="entry name" value="Aldolase class I"/>
    <property type="match status" value="1"/>
</dbReference>
<dbReference type="SUPFAM" id="SSF102114">
    <property type="entry name" value="Radical SAM enzymes"/>
    <property type="match status" value="1"/>
</dbReference>
<dbReference type="InterPro" id="IPR012839">
    <property type="entry name" value="Organic_radical_activase"/>
</dbReference>
<dbReference type="PANTHER" id="PTHR30352:SF13">
    <property type="entry name" value="GLYCYL-RADICAL ENZYME ACTIVATING ENZYME YJJW-RELATED"/>
    <property type="match status" value="1"/>
</dbReference>
<reference evidence="11 12" key="1">
    <citation type="submission" date="2016-03" db="EMBL/GenBank/DDBJ databases">
        <title>Genome sequence of Nesiotobacter sp. nov., a moderately halophilic alphaproteobacterium isolated from the Yellow Sea, China.</title>
        <authorList>
            <person name="Zhang G."/>
            <person name="Zhang R."/>
        </authorList>
    </citation>
    <scope>NUCLEOTIDE SEQUENCE [LARGE SCALE GENOMIC DNA]</scope>
    <source>
        <strain evidence="11 12">WB1-6</strain>
    </source>
</reference>
<dbReference type="Gene3D" id="3.30.70.20">
    <property type="match status" value="1"/>
</dbReference>
<keyword evidence="3" id="KW-0004">4Fe-4S</keyword>
<dbReference type="InterPro" id="IPR001989">
    <property type="entry name" value="Radical_activat_CS"/>
</dbReference>
<dbReference type="STRING" id="197461.A3843_02500"/>
<dbReference type="InterPro" id="IPR017900">
    <property type="entry name" value="4Fe4S_Fe_S_CS"/>
</dbReference>
<evidence type="ECO:0000256" key="3">
    <source>
        <dbReference type="ARBA" id="ARBA00022485"/>
    </source>
</evidence>
<sequence>MDGPGNRLVLFLQGCNFACLSCHNPHTMTVCNHCGVCVPACPQGALRLVDGKVSHDGQLCDDCDKCLDACPINSNPKVVEMSVGDVLALLKKNKPFLTGITVSGGEATTQLKFIKALFFVIKQSESLKDLTCLIDSNGYLPEHAWLDLLPVTDGVMLDIKAFDTSLHEALTGRPNARTLASARLLHAHGKLEELRFLLVPGKTDRPEEIRSLLQFTKELSADLPLRLNAFQHHGVRGEALEWPVMTEVSVEAIAALLRMGGLNHVTTPAVYL</sequence>
<evidence type="ECO:0000256" key="1">
    <source>
        <dbReference type="ARBA" id="ARBA00001966"/>
    </source>
</evidence>
<accession>A0A1U7JLH0</accession>
<dbReference type="InterPro" id="IPR034457">
    <property type="entry name" value="Organic_radical-activating"/>
</dbReference>
<evidence type="ECO:0000259" key="10">
    <source>
        <dbReference type="PROSITE" id="PS51918"/>
    </source>
</evidence>
<comment type="cofactor">
    <cofactor evidence="1">
        <name>[4Fe-4S] cluster</name>
        <dbReference type="ChEBI" id="CHEBI:49883"/>
    </cofactor>
</comment>
<dbReference type="PROSITE" id="PS01087">
    <property type="entry name" value="RADICAL_ACTIVATING"/>
    <property type="match status" value="1"/>
</dbReference>
<dbReference type="PIRSF" id="PIRSF000371">
    <property type="entry name" value="PFL_act_enz"/>
    <property type="match status" value="1"/>
</dbReference>
<dbReference type="InterPro" id="IPR058240">
    <property type="entry name" value="rSAM_sf"/>
</dbReference>
<dbReference type="SFLD" id="SFLDG01066">
    <property type="entry name" value="organic_radical-activating_enz"/>
    <property type="match status" value="1"/>
</dbReference>
<keyword evidence="4" id="KW-0949">S-adenosyl-L-methionine</keyword>
<evidence type="ECO:0000256" key="4">
    <source>
        <dbReference type="ARBA" id="ARBA00022691"/>
    </source>
</evidence>
<keyword evidence="5" id="KW-0479">Metal-binding</keyword>
<evidence type="ECO:0000313" key="11">
    <source>
        <dbReference type="EMBL" id="OKL45590.1"/>
    </source>
</evidence>
<keyword evidence="6" id="KW-0560">Oxidoreductase</keyword>
<dbReference type="PROSITE" id="PS51379">
    <property type="entry name" value="4FE4S_FER_2"/>
    <property type="match status" value="1"/>
</dbReference>
<dbReference type="InterPro" id="IPR013785">
    <property type="entry name" value="Aldolase_TIM"/>
</dbReference>
<dbReference type="InterPro" id="IPR007197">
    <property type="entry name" value="rSAM"/>
</dbReference>
<evidence type="ECO:0000256" key="7">
    <source>
        <dbReference type="ARBA" id="ARBA00023004"/>
    </source>
</evidence>
<dbReference type="PROSITE" id="PS51918">
    <property type="entry name" value="RADICAL_SAM"/>
    <property type="match status" value="1"/>
</dbReference>
<dbReference type="GO" id="GO:0016491">
    <property type="term" value="F:oxidoreductase activity"/>
    <property type="evidence" value="ECO:0007669"/>
    <property type="project" value="UniProtKB-KW"/>
</dbReference>
<dbReference type="SFLD" id="SFLDG01118">
    <property type="entry name" value="activating_enzymes__group_2"/>
    <property type="match status" value="1"/>
</dbReference>
<dbReference type="InterPro" id="IPR017896">
    <property type="entry name" value="4Fe4S_Fe-S-bd"/>
</dbReference>
<dbReference type="EMBL" id="LVVZ01000005">
    <property type="protein sequence ID" value="OKL45590.1"/>
    <property type="molecule type" value="Genomic_DNA"/>
</dbReference>
<keyword evidence="12" id="KW-1185">Reference proteome</keyword>
<dbReference type="GO" id="GO:0046872">
    <property type="term" value="F:metal ion binding"/>
    <property type="evidence" value="ECO:0007669"/>
    <property type="project" value="UniProtKB-KW"/>
</dbReference>
<dbReference type="PANTHER" id="PTHR30352">
    <property type="entry name" value="PYRUVATE FORMATE-LYASE-ACTIVATING ENZYME"/>
    <property type="match status" value="1"/>
</dbReference>
<dbReference type="Pfam" id="PF04055">
    <property type="entry name" value="Radical_SAM"/>
    <property type="match status" value="1"/>
</dbReference>
<evidence type="ECO:0000256" key="8">
    <source>
        <dbReference type="ARBA" id="ARBA00023014"/>
    </source>
</evidence>
<feature type="domain" description="4Fe-4S ferredoxin-type" evidence="9">
    <location>
        <begin position="31"/>
        <end position="51"/>
    </location>
</feature>
<dbReference type="SFLD" id="SFLDF00392">
    <property type="entry name" value="YjjI_activase"/>
    <property type="match status" value="1"/>
</dbReference>
<keyword evidence="7" id="KW-0408">Iron</keyword>
<dbReference type="PROSITE" id="PS00198">
    <property type="entry name" value="4FE4S_FER_1"/>
    <property type="match status" value="2"/>
</dbReference>
<comment type="similarity">
    <text evidence="2">Belongs to the organic radical-activating enzymes family.</text>
</comment>
<evidence type="ECO:0000256" key="2">
    <source>
        <dbReference type="ARBA" id="ARBA00009777"/>
    </source>
</evidence>
<evidence type="ECO:0000256" key="5">
    <source>
        <dbReference type="ARBA" id="ARBA00022723"/>
    </source>
</evidence>
<dbReference type="Pfam" id="PF00037">
    <property type="entry name" value="Fer4"/>
    <property type="match status" value="1"/>
</dbReference>
<keyword evidence="8" id="KW-0411">Iron-sulfur</keyword>
<dbReference type="SUPFAM" id="SSF54862">
    <property type="entry name" value="4Fe-4S ferredoxins"/>
    <property type="match status" value="1"/>
</dbReference>
<feature type="domain" description="Radical SAM core" evidence="10">
    <location>
        <begin position="1"/>
        <end position="263"/>
    </location>
</feature>
<protein>
    <submittedName>
        <fullName evidence="11">Glycine radical enzyme activase</fullName>
    </submittedName>
</protein>
<organism evidence="11 12">
    <name type="scientific">Pseudovibrio exalbescens</name>
    <dbReference type="NCBI Taxonomy" id="197461"/>
    <lineage>
        <taxon>Bacteria</taxon>
        <taxon>Pseudomonadati</taxon>
        <taxon>Pseudomonadota</taxon>
        <taxon>Alphaproteobacteria</taxon>
        <taxon>Hyphomicrobiales</taxon>
        <taxon>Stappiaceae</taxon>
        <taxon>Pseudovibrio</taxon>
    </lineage>
</organism>